<dbReference type="RefSeq" id="WP_237966557.1">
    <property type="nucleotide sequence ID" value="NZ_JAKNHQ010000004.1"/>
</dbReference>
<proteinExistence type="inferred from homology"/>
<dbReference type="SUPFAM" id="SSF51306">
    <property type="entry name" value="LexA/Signal peptidase"/>
    <property type="match status" value="1"/>
</dbReference>
<dbReference type="InterPro" id="IPR019533">
    <property type="entry name" value="Peptidase_S26"/>
</dbReference>
<dbReference type="NCBIfam" id="TIGR02227">
    <property type="entry name" value="sigpep_I_bact"/>
    <property type="match status" value="1"/>
</dbReference>
<keyword evidence="6" id="KW-0645">Protease</keyword>
<comment type="subcellular location">
    <subcellularLocation>
        <location evidence="2">Cell membrane</location>
        <topology evidence="2">Single-pass type II membrane protein</topology>
    </subcellularLocation>
    <subcellularLocation>
        <location evidence="6">Membrane</location>
        <topology evidence="6">Single-pass type II membrane protein</topology>
    </subcellularLocation>
</comment>
<keyword evidence="6" id="KW-1133">Transmembrane helix</keyword>
<dbReference type="PANTHER" id="PTHR43390:SF1">
    <property type="entry name" value="CHLOROPLAST PROCESSING PEPTIDASE"/>
    <property type="match status" value="1"/>
</dbReference>
<evidence type="ECO:0000256" key="6">
    <source>
        <dbReference type="RuleBase" id="RU362042"/>
    </source>
</evidence>
<dbReference type="PROSITE" id="PS00761">
    <property type="entry name" value="SPASE_I_3"/>
    <property type="match status" value="1"/>
</dbReference>
<dbReference type="PANTHER" id="PTHR43390">
    <property type="entry name" value="SIGNAL PEPTIDASE I"/>
    <property type="match status" value="1"/>
</dbReference>
<dbReference type="Gene3D" id="2.10.109.10">
    <property type="entry name" value="Umud Fragment, subunit A"/>
    <property type="match status" value="1"/>
</dbReference>
<keyword evidence="6" id="KW-0812">Transmembrane</keyword>
<evidence type="ECO:0000256" key="1">
    <source>
        <dbReference type="ARBA" id="ARBA00000677"/>
    </source>
</evidence>
<dbReference type="EMBL" id="JAKNHQ010000004">
    <property type="protein sequence ID" value="MCG4610243.1"/>
    <property type="molecule type" value="Genomic_DNA"/>
</dbReference>
<evidence type="ECO:0000259" key="7">
    <source>
        <dbReference type="Pfam" id="PF10502"/>
    </source>
</evidence>
<sequence length="207" mass="23234">MQLRKQVDLAMEQQNLSPREDDAAVAQDPQKGVVKSCYEWMEAIIPALILIMVFFTFVIRSITVSGPSMEPTLMDQYKVWVSCVGYTPQAGDIVVVDGSGTQLDEVIVKRIIATEGQTVDIDFDNGYVYVDGQQLDESAYIENGITRDQYDVEFPQTVPEGHVFVLGDNRTVSKDSRDSEVGMIDQRCIIGKVQMIYQPFSEFGWVS</sequence>
<accession>A0ABS9MHF4</accession>
<comment type="similarity">
    <text evidence="3 6">Belongs to the peptidase S26 family.</text>
</comment>
<keyword evidence="5 6" id="KW-0378">Hydrolase</keyword>
<feature type="transmembrane region" description="Helical" evidence="6">
    <location>
        <begin position="40"/>
        <end position="59"/>
    </location>
</feature>
<evidence type="ECO:0000313" key="8">
    <source>
        <dbReference type="EMBL" id="MCG4610243.1"/>
    </source>
</evidence>
<evidence type="ECO:0000313" key="9">
    <source>
        <dbReference type="Proteomes" id="UP001298681"/>
    </source>
</evidence>
<evidence type="ECO:0000256" key="3">
    <source>
        <dbReference type="ARBA" id="ARBA00009370"/>
    </source>
</evidence>
<keyword evidence="6" id="KW-0472">Membrane</keyword>
<dbReference type="InterPro" id="IPR000223">
    <property type="entry name" value="Pept_S26A_signal_pept_1"/>
</dbReference>
<keyword evidence="9" id="KW-1185">Reference proteome</keyword>
<dbReference type="Pfam" id="PF10502">
    <property type="entry name" value="Peptidase_S26"/>
    <property type="match status" value="1"/>
</dbReference>
<dbReference type="CDD" id="cd06530">
    <property type="entry name" value="S26_SPase_I"/>
    <property type="match status" value="1"/>
</dbReference>
<reference evidence="8 9" key="1">
    <citation type="submission" date="2022-01" db="EMBL/GenBank/DDBJ databases">
        <title>Collection of gut derived symbiotic bacterial strains cultured from healthy donors.</title>
        <authorList>
            <person name="Lin H."/>
            <person name="Kohout C."/>
            <person name="Waligurski E."/>
            <person name="Pamer E.G."/>
        </authorList>
    </citation>
    <scope>NUCLEOTIDE SEQUENCE [LARGE SCALE GENOMIC DNA]</scope>
    <source>
        <strain evidence="8 9">DFI.7.58</strain>
    </source>
</reference>
<evidence type="ECO:0000256" key="5">
    <source>
        <dbReference type="ARBA" id="ARBA00022801"/>
    </source>
</evidence>
<comment type="catalytic activity">
    <reaction evidence="1 6">
        <text>Cleavage of hydrophobic, N-terminal signal or leader sequences from secreted and periplasmic proteins.</text>
        <dbReference type="EC" id="3.4.21.89"/>
    </reaction>
</comment>
<dbReference type="InterPro" id="IPR019758">
    <property type="entry name" value="Pept_S26A_signal_pept_1_CS"/>
</dbReference>
<dbReference type="Proteomes" id="UP001298681">
    <property type="component" value="Unassembled WGS sequence"/>
</dbReference>
<name>A0ABS9MHF4_9FIRM</name>
<feature type="domain" description="Peptidase S26" evidence="7">
    <location>
        <begin position="38"/>
        <end position="197"/>
    </location>
</feature>
<evidence type="ECO:0000256" key="2">
    <source>
        <dbReference type="ARBA" id="ARBA00004401"/>
    </source>
</evidence>
<dbReference type="PRINTS" id="PR00727">
    <property type="entry name" value="LEADERPTASE"/>
</dbReference>
<dbReference type="InterPro" id="IPR036286">
    <property type="entry name" value="LexA/Signal_pep-like_sf"/>
</dbReference>
<evidence type="ECO:0000256" key="4">
    <source>
        <dbReference type="ARBA" id="ARBA00013208"/>
    </source>
</evidence>
<dbReference type="EC" id="3.4.21.89" evidence="4 6"/>
<organism evidence="8 9">
    <name type="scientific">Anaeromassilibacillus senegalensis</name>
    <dbReference type="NCBI Taxonomy" id="1673717"/>
    <lineage>
        <taxon>Bacteria</taxon>
        <taxon>Bacillati</taxon>
        <taxon>Bacillota</taxon>
        <taxon>Clostridia</taxon>
        <taxon>Eubacteriales</taxon>
        <taxon>Acutalibacteraceae</taxon>
        <taxon>Anaeromassilibacillus</taxon>
    </lineage>
</organism>
<protein>
    <recommendedName>
        <fullName evidence="4 6">Signal peptidase I</fullName>
        <ecNumber evidence="4 6">3.4.21.89</ecNumber>
    </recommendedName>
</protein>
<comment type="caution">
    <text evidence="8">The sequence shown here is derived from an EMBL/GenBank/DDBJ whole genome shotgun (WGS) entry which is preliminary data.</text>
</comment>
<dbReference type="GO" id="GO:0009003">
    <property type="term" value="F:signal peptidase activity"/>
    <property type="evidence" value="ECO:0007669"/>
    <property type="project" value="UniProtKB-EC"/>
</dbReference>
<gene>
    <name evidence="8" type="primary">lepB</name>
    <name evidence="8" type="ORF">L0P57_04745</name>
</gene>